<dbReference type="EMBL" id="CDRZ01000252">
    <property type="protein sequence ID" value="CEO89633.1"/>
    <property type="molecule type" value="Genomic_DNA"/>
</dbReference>
<dbReference type="InterPro" id="IPR050366">
    <property type="entry name" value="BP-dependent_transpt_permease"/>
</dbReference>
<gene>
    <name evidence="9" type="ORF">SSCH_540011</name>
</gene>
<evidence type="ECO:0000256" key="6">
    <source>
        <dbReference type="ARBA" id="ARBA00023136"/>
    </source>
</evidence>
<reference evidence="10" key="1">
    <citation type="submission" date="2015-01" db="EMBL/GenBank/DDBJ databases">
        <authorList>
            <person name="Manzoor Shahid"/>
            <person name="Zubair Saima"/>
        </authorList>
    </citation>
    <scope>NUCLEOTIDE SEQUENCE [LARGE SCALE GENOMIC DNA]</scope>
    <source>
        <strain evidence="10">Sp3</strain>
    </source>
</reference>
<evidence type="ECO:0000256" key="3">
    <source>
        <dbReference type="ARBA" id="ARBA00022475"/>
    </source>
</evidence>
<dbReference type="GO" id="GO:0055085">
    <property type="term" value="P:transmembrane transport"/>
    <property type="evidence" value="ECO:0007669"/>
    <property type="project" value="InterPro"/>
</dbReference>
<dbReference type="AlphaFoldDB" id="A0A0B7MN33"/>
<dbReference type="SUPFAM" id="SSF161098">
    <property type="entry name" value="MetI-like"/>
    <property type="match status" value="1"/>
</dbReference>
<comment type="similarity">
    <text evidence="7">Belongs to the binding-protein-dependent transport system permease family.</text>
</comment>
<evidence type="ECO:0000256" key="5">
    <source>
        <dbReference type="ARBA" id="ARBA00022989"/>
    </source>
</evidence>
<evidence type="ECO:0000256" key="2">
    <source>
        <dbReference type="ARBA" id="ARBA00022448"/>
    </source>
</evidence>
<keyword evidence="5 7" id="KW-1133">Transmembrane helix</keyword>
<keyword evidence="4 7" id="KW-0812">Transmembrane</keyword>
<evidence type="ECO:0000313" key="10">
    <source>
        <dbReference type="Proteomes" id="UP000046155"/>
    </source>
</evidence>
<dbReference type="PANTHER" id="PTHR43386:SF1">
    <property type="entry name" value="D,D-DIPEPTIDE TRANSPORT SYSTEM PERMEASE PROTEIN DDPC-RELATED"/>
    <property type="match status" value="1"/>
</dbReference>
<feature type="transmembrane region" description="Helical" evidence="7">
    <location>
        <begin position="110"/>
        <end position="135"/>
    </location>
</feature>
<sequence>MSKKSIQFDAQDVSLSKLDVITNKNPSWVQRARMKTTGLINSFSPSGKIGLALLGLIFLMALLAPWISIHPHRVSSGPPLIPPSWPHFLGTDELGVDLWAQICHGARVSLLVGISTALLAGFVGGTAGIVAGYIGGWVDKVMMRLVDIMIVLPDLPVMIVMAAFFGPSLFNIIMVLALFSWVSPARIVRSQVLMLKEQSYIKAAEIYGASPWYLLWKHFLPEVFPLLAVNMIRLTGRAIVAEAGLSFLGLGDPTSKSWGLIIHHATSFRGIYYTDFWKWWLFFPWLFLTLMVVSLAFISRDLERLADPRLGKS</sequence>
<proteinExistence type="inferred from homology"/>
<comment type="subcellular location">
    <subcellularLocation>
        <location evidence="1 7">Cell membrane</location>
        <topology evidence="1 7">Multi-pass membrane protein</topology>
    </subcellularLocation>
</comment>
<keyword evidence="6 7" id="KW-0472">Membrane</keyword>
<evidence type="ECO:0000256" key="4">
    <source>
        <dbReference type="ARBA" id="ARBA00022692"/>
    </source>
</evidence>
<organism evidence="9 10">
    <name type="scientific">Syntrophaceticus schinkii</name>
    <dbReference type="NCBI Taxonomy" id="499207"/>
    <lineage>
        <taxon>Bacteria</taxon>
        <taxon>Bacillati</taxon>
        <taxon>Bacillota</taxon>
        <taxon>Clostridia</taxon>
        <taxon>Thermoanaerobacterales</taxon>
        <taxon>Thermoanaerobacterales Family III. Incertae Sedis</taxon>
        <taxon>Syntrophaceticus</taxon>
    </lineage>
</organism>
<dbReference type="CDD" id="cd06261">
    <property type="entry name" value="TM_PBP2"/>
    <property type="match status" value="1"/>
</dbReference>
<dbReference type="Gene3D" id="1.10.3720.10">
    <property type="entry name" value="MetI-like"/>
    <property type="match status" value="1"/>
</dbReference>
<dbReference type="PANTHER" id="PTHR43386">
    <property type="entry name" value="OLIGOPEPTIDE TRANSPORT SYSTEM PERMEASE PROTEIN APPC"/>
    <property type="match status" value="1"/>
</dbReference>
<name>A0A0B7MN33_9FIRM</name>
<feature type="transmembrane region" description="Helical" evidence="7">
    <location>
        <begin position="279"/>
        <end position="299"/>
    </location>
</feature>
<keyword evidence="10" id="KW-1185">Reference proteome</keyword>
<evidence type="ECO:0000256" key="7">
    <source>
        <dbReference type="RuleBase" id="RU363032"/>
    </source>
</evidence>
<accession>A0A0B7MN33</accession>
<feature type="transmembrane region" description="Helical" evidence="7">
    <location>
        <begin position="49"/>
        <end position="69"/>
    </location>
</feature>
<protein>
    <submittedName>
        <fullName evidence="9">ABC-type transporter, integral membrane subunit</fullName>
    </submittedName>
</protein>
<feature type="transmembrane region" description="Helical" evidence="7">
    <location>
        <begin position="155"/>
        <end position="179"/>
    </location>
</feature>
<dbReference type="InterPro" id="IPR000515">
    <property type="entry name" value="MetI-like"/>
</dbReference>
<keyword evidence="3" id="KW-1003">Cell membrane</keyword>
<feature type="domain" description="ABC transmembrane type-1" evidence="8">
    <location>
        <begin position="106"/>
        <end position="299"/>
    </location>
</feature>
<dbReference type="Proteomes" id="UP000046155">
    <property type="component" value="Unassembled WGS sequence"/>
</dbReference>
<keyword evidence="2 7" id="KW-0813">Transport</keyword>
<dbReference type="PROSITE" id="PS50928">
    <property type="entry name" value="ABC_TM1"/>
    <property type="match status" value="1"/>
</dbReference>
<evidence type="ECO:0000256" key="1">
    <source>
        <dbReference type="ARBA" id="ARBA00004651"/>
    </source>
</evidence>
<dbReference type="GO" id="GO:0005886">
    <property type="term" value="C:plasma membrane"/>
    <property type="evidence" value="ECO:0007669"/>
    <property type="project" value="UniProtKB-SubCell"/>
</dbReference>
<dbReference type="InterPro" id="IPR035906">
    <property type="entry name" value="MetI-like_sf"/>
</dbReference>
<evidence type="ECO:0000259" key="8">
    <source>
        <dbReference type="PROSITE" id="PS50928"/>
    </source>
</evidence>
<evidence type="ECO:0000313" key="9">
    <source>
        <dbReference type="EMBL" id="CEO89633.1"/>
    </source>
</evidence>
<dbReference type="Pfam" id="PF00528">
    <property type="entry name" value="BPD_transp_1"/>
    <property type="match status" value="1"/>
</dbReference>